<dbReference type="GO" id="GO:0008887">
    <property type="term" value="F:glycerate kinase activity"/>
    <property type="evidence" value="ECO:0007669"/>
    <property type="project" value="UniProtKB-UniRule"/>
</dbReference>
<dbReference type="InterPro" id="IPR036129">
    <property type="entry name" value="Glycerate_kinase_sf"/>
</dbReference>
<proteinExistence type="inferred from homology"/>
<dbReference type="InterPro" id="IPR018193">
    <property type="entry name" value="Glyc_kinase_flavodox-like_fold"/>
</dbReference>
<dbReference type="Proteomes" id="UP000323876">
    <property type="component" value="Unassembled WGS sequence"/>
</dbReference>
<gene>
    <name evidence="5" type="ORF">F3087_34685</name>
</gene>
<comment type="caution">
    <text evidence="5">The sequence shown here is derived from an EMBL/GenBank/DDBJ whole genome shotgun (WGS) entry which is preliminary data.</text>
</comment>
<evidence type="ECO:0000256" key="3">
    <source>
        <dbReference type="ARBA" id="ARBA00022777"/>
    </source>
</evidence>
<accession>A0A5N0E7F1</accession>
<dbReference type="OrthoDB" id="9774290at2"/>
<dbReference type="RefSeq" id="WP_150406338.1">
    <property type="nucleotide sequence ID" value="NZ_VXLC01000021.1"/>
</dbReference>
<dbReference type="AlphaFoldDB" id="A0A5N0E7F1"/>
<dbReference type="Gene3D" id="3.40.50.10350">
    <property type="entry name" value="Glycerate kinase, domain 1"/>
    <property type="match status" value="1"/>
</dbReference>
<dbReference type="SUPFAM" id="SSF110738">
    <property type="entry name" value="Glycerate kinase I"/>
    <property type="match status" value="1"/>
</dbReference>
<sequence length="388" mass="38840">MTRVLIAPDKFKGSMTAAQVGAAVAAGIRQVLPHASVTVVPVADGGDGTVAAALAAGFEAIPVTATGPTGEPVDTTYARRDNLAVVELADVSGLLRLPGGTFAPMSATSRGTGEVIAAAIDAGCRRVVLGIGGSAGTDGGAGLARALGARLLDADGSEIGDGGAALAEIATIDLTALRNRMADVEITIACDVDNPLTGPRGAATVYGPQKGADDTQIAALDGALAHWADVVTATTGTDHRETPGAGAAGGVGFAAVAILDATLAPGIELILNLADFANHLTDTDLVITGEGTLDEQTLHGKTPAGVATAALTAGIPVIAVCGRNTLPETRLQSAGFKAAYSLLAIEPDINRCFTEGEELLKHLGTHIAKHHLTQTTTAPHPALNHATH</sequence>
<evidence type="ECO:0000313" key="6">
    <source>
        <dbReference type="Proteomes" id="UP000323876"/>
    </source>
</evidence>
<dbReference type="Gene3D" id="3.90.1510.10">
    <property type="entry name" value="Glycerate kinase, domain 2"/>
    <property type="match status" value="1"/>
</dbReference>
<keyword evidence="6" id="KW-1185">Reference proteome</keyword>
<organism evidence="5 6">
    <name type="scientific">Nocardia colli</name>
    <dbReference type="NCBI Taxonomy" id="2545717"/>
    <lineage>
        <taxon>Bacteria</taxon>
        <taxon>Bacillati</taxon>
        <taxon>Actinomycetota</taxon>
        <taxon>Actinomycetes</taxon>
        <taxon>Mycobacteriales</taxon>
        <taxon>Nocardiaceae</taxon>
        <taxon>Nocardia</taxon>
    </lineage>
</organism>
<evidence type="ECO:0000256" key="1">
    <source>
        <dbReference type="ARBA" id="ARBA00006284"/>
    </source>
</evidence>
<reference evidence="5 6" key="1">
    <citation type="submission" date="2019-09" db="EMBL/GenBank/DDBJ databases">
        <authorList>
            <person name="Wang X."/>
        </authorList>
    </citation>
    <scope>NUCLEOTIDE SEQUENCE [LARGE SCALE GENOMIC DNA]</scope>
    <source>
        <strain evidence="5 6">CICC 11023</strain>
    </source>
</reference>
<dbReference type="NCBIfam" id="TIGR00045">
    <property type="entry name" value="glycerate kinase"/>
    <property type="match status" value="1"/>
</dbReference>
<name>A0A5N0E7F1_9NOCA</name>
<dbReference type="PANTHER" id="PTHR21599">
    <property type="entry name" value="GLYCERATE KINASE"/>
    <property type="match status" value="1"/>
</dbReference>
<keyword evidence="2 4" id="KW-0808">Transferase</keyword>
<dbReference type="InterPro" id="IPR018197">
    <property type="entry name" value="Glycerate_kinase_RE-like"/>
</dbReference>
<dbReference type="GO" id="GO:0031388">
    <property type="term" value="P:organic acid phosphorylation"/>
    <property type="evidence" value="ECO:0007669"/>
    <property type="project" value="UniProtKB-UniRule"/>
</dbReference>
<evidence type="ECO:0000256" key="2">
    <source>
        <dbReference type="ARBA" id="ARBA00022679"/>
    </source>
</evidence>
<dbReference type="Pfam" id="PF02595">
    <property type="entry name" value="Gly_kinase"/>
    <property type="match status" value="1"/>
</dbReference>
<comment type="similarity">
    <text evidence="1 4">Belongs to the glycerate kinase type-1 family.</text>
</comment>
<dbReference type="EMBL" id="VXLC01000021">
    <property type="protein sequence ID" value="KAA8884359.1"/>
    <property type="molecule type" value="Genomic_DNA"/>
</dbReference>
<keyword evidence="3 4" id="KW-0418">Kinase</keyword>
<evidence type="ECO:0000256" key="4">
    <source>
        <dbReference type="PIRNR" id="PIRNR006078"/>
    </source>
</evidence>
<protein>
    <submittedName>
        <fullName evidence="5">Glycerate kinase</fullName>
    </submittedName>
</protein>
<dbReference type="PANTHER" id="PTHR21599:SF0">
    <property type="entry name" value="GLYCERATE KINASE"/>
    <property type="match status" value="1"/>
</dbReference>
<evidence type="ECO:0000313" key="5">
    <source>
        <dbReference type="EMBL" id="KAA8884359.1"/>
    </source>
</evidence>
<dbReference type="InterPro" id="IPR004381">
    <property type="entry name" value="Glycerate_kinase"/>
</dbReference>
<dbReference type="PIRSF" id="PIRSF006078">
    <property type="entry name" value="GlxK"/>
    <property type="match status" value="1"/>
</dbReference>